<evidence type="ECO:0000313" key="5">
    <source>
        <dbReference type="Proteomes" id="UP000295293"/>
    </source>
</evidence>
<dbReference type="InterPro" id="IPR011990">
    <property type="entry name" value="TPR-like_helical_dom_sf"/>
</dbReference>
<dbReference type="InterPro" id="IPR036388">
    <property type="entry name" value="WH-like_DNA-bd_sf"/>
</dbReference>
<dbReference type="SUPFAM" id="SSF48452">
    <property type="entry name" value="TPR-like"/>
    <property type="match status" value="1"/>
</dbReference>
<keyword evidence="1 2" id="KW-0238">DNA-binding</keyword>
<sequence length="527" mass="58104">MSGIYRLDDLRVDTRRRSVQRGDAALEVAGLSFDLLAYLLSQGDRVVSFDELIAAVWTPSVVGEETVTQRVKLLRQALDDDGRNPRYLRSVRGKGYQLCSTPQQLADTAGTAIPNVVAPARGLRWVMLLLSLPLLALAVLLLLRRPDTAAPVRSEREEMLQRARYYAGIGQKDDIEHAIGLYETLLQRDATDRAAQVGLSFAYSTRVCLYNQAPEWAGRAQDLAESALAAEPRDSLAEAALAYSHDCRGHMAAAIAHYERAVALDPRARIDSAASLAYLYMVKGRLADALARNLDVQRSGSSPRYLQIQIARNLELLGETRRAEQRYARSFRLYPDNVYSNAAWPRCLLLQSRLGEAQTALDEAQRRSEHPELYLLQAELALLRGERATAATAFAAAARLRPHAQLAQTLARLYAAPPGDDAWIAQRIDALDPGPRRGKDDWPEDQLELALLQLAHGDKVAALASLHDAVEAGFRDRSYLQVSALYKPLSAEPGFAALLDDIARRASREREGAAATIAALETDNPRP</sequence>
<dbReference type="Gene3D" id="1.10.10.10">
    <property type="entry name" value="Winged helix-like DNA-binding domain superfamily/Winged helix DNA-binding domain"/>
    <property type="match status" value="1"/>
</dbReference>
<feature type="DNA-binding region" description="OmpR/PhoB-type" evidence="2">
    <location>
        <begin position="2"/>
        <end position="100"/>
    </location>
</feature>
<dbReference type="SMART" id="SM00028">
    <property type="entry name" value="TPR"/>
    <property type="match status" value="3"/>
</dbReference>
<dbReference type="Pfam" id="PF00486">
    <property type="entry name" value="Trans_reg_C"/>
    <property type="match status" value="1"/>
</dbReference>
<dbReference type="SUPFAM" id="SSF46894">
    <property type="entry name" value="C-terminal effector domain of the bipartite response regulators"/>
    <property type="match status" value="1"/>
</dbReference>
<protein>
    <submittedName>
        <fullName evidence="4">DNA-binding winged helix-turn-helix (WHTH) protein</fullName>
    </submittedName>
</protein>
<evidence type="ECO:0000259" key="3">
    <source>
        <dbReference type="PROSITE" id="PS51755"/>
    </source>
</evidence>
<dbReference type="GO" id="GO:0003677">
    <property type="term" value="F:DNA binding"/>
    <property type="evidence" value="ECO:0007669"/>
    <property type="project" value="UniProtKB-UniRule"/>
</dbReference>
<name>A0A4R6Z6W3_9GAMM</name>
<dbReference type="RefSeq" id="WP_133817225.1">
    <property type="nucleotide sequence ID" value="NZ_SNZH01000002.1"/>
</dbReference>
<dbReference type="InterPro" id="IPR016032">
    <property type="entry name" value="Sig_transdc_resp-reg_C-effctor"/>
</dbReference>
<accession>A0A4R6Z6W3</accession>
<dbReference type="PROSITE" id="PS51755">
    <property type="entry name" value="OMPR_PHOB"/>
    <property type="match status" value="1"/>
</dbReference>
<dbReference type="OrthoDB" id="5932494at2"/>
<organism evidence="4 5">
    <name type="scientific">Tahibacter aquaticus</name>
    <dbReference type="NCBI Taxonomy" id="520092"/>
    <lineage>
        <taxon>Bacteria</taxon>
        <taxon>Pseudomonadati</taxon>
        <taxon>Pseudomonadota</taxon>
        <taxon>Gammaproteobacteria</taxon>
        <taxon>Lysobacterales</taxon>
        <taxon>Rhodanobacteraceae</taxon>
        <taxon>Tahibacter</taxon>
    </lineage>
</organism>
<evidence type="ECO:0000256" key="2">
    <source>
        <dbReference type="PROSITE-ProRule" id="PRU01091"/>
    </source>
</evidence>
<feature type="domain" description="OmpR/PhoB-type" evidence="3">
    <location>
        <begin position="2"/>
        <end position="100"/>
    </location>
</feature>
<dbReference type="CDD" id="cd00383">
    <property type="entry name" value="trans_reg_C"/>
    <property type="match status" value="1"/>
</dbReference>
<evidence type="ECO:0000313" key="4">
    <source>
        <dbReference type="EMBL" id="TDR47503.1"/>
    </source>
</evidence>
<dbReference type="EMBL" id="SNZH01000002">
    <property type="protein sequence ID" value="TDR47503.1"/>
    <property type="molecule type" value="Genomic_DNA"/>
</dbReference>
<dbReference type="InterPro" id="IPR019734">
    <property type="entry name" value="TPR_rpt"/>
</dbReference>
<gene>
    <name evidence="4" type="ORF">DFR29_102163</name>
</gene>
<reference evidence="4 5" key="1">
    <citation type="submission" date="2019-03" db="EMBL/GenBank/DDBJ databases">
        <title>Genomic Encyclopedia of Type Strains, Phase IV (KMG-IV): sequencing the most valuable type-strain genomes for metagenomic binning, comparative biology and taxonomic classification.</title>
        <authorList>
            <person name="Goeker M."/>
        </authorList>
    </citation>
    <scope>NUCLEOTIDE SEQUENCE [LARGE SCALE GENOMIC DNA]</scope>
    <source>
        <strain evidence="4 5">DSM 21667</strain>
    </source>
</reference>
<dbReference type="Proteomes" id="UP000295293">
    <property type="component" value="Unassembled WGS sequence"/>
</dbReference>
<dbReference type="GO" id="GO:0000160">
    <property type="term" value="P:phosphorelay signal transduction system"/>
    <property type="evidence" value="ECO:0007669"/>
    <property type="project" value="InterPro"/>
</dbReference>
<dbReference type="Gene3D" id="1.25.40.10">
    <property type="entry name" value="Tetratricopeptide repeat domain"/>
    <property type="match status" value="2"/>
</dbReference>
<dbReference type="SMART" id="SM00862">
    <property type="entry name" value="Trans_reg_C"/>
    <property type="match status" value="1"/>
</dbReference>
<keyword evidence="5" id="KW-1185">Reference proteome</keyword>
<dbReference type="GO" id="GO:0006355">
    <property type="term" value="P:regulation of DNA-templated transcription"/>
    <property type="evidence" value="ECO:0007669"/>
    <property type="project" value="InterPro"/>
</dbReference>
<proteinExistence type="predicted"/>
<evidence type="ECO:0000256" key="1">
    <source>
        <dbReference type="ARBA" id="ARBA00023125"/>
    </source>
</evidence>
<comment type="caution">
    <text evidence="4">The sequence shown here is derived from an EMBL/GenBank/DDBJ whole genome shotgun (WGS) entry which is preliminary data.</text>
</comment>
<dbReference type="AlphaFoldDB" id="A0A4R6Z6W3"/>
<dbReference type="InterPro" id="IPR001867">
    <property type="entry name" value="OmpR/PhoB-type_DNA-bd"/>
</dbReference>